<reference evidence="15 16" key="1">
    <citation type="submission" date="2016-11" db="EMBL/GenBank/DDBJ databases">
        <title>Trade-off between light-utilization and light-protection in marine flavobacteria.</title>
        <authorList>
            <person name="Kumagai Y."/>
        </authorList>
    </citation>
    <scope>NUCLEOTIDE SEQUENCE [LARGE SCALE GENOMIC DNA]</scope>
    <source>
        <strain evidence="15 16">ATCC 700397</strain>
    </source>
</reference>
<dbReference type="Pfam" id="PF00593">
    <property type="entry name" value="TonB_dep_Rec_b-barrel"/>
    <property type="match status" value="1"/>
</dbReference>
<dbReference type="GO" id="GO:0006826">
    <property type="term" value="P:iron ion transport"/>
    <property type="evidence" value="ECO:0007669"/>
    <property type="project" value="UniProtKB-KW"/>
</dbReference>
<dbReference type="PROSITE" id="PS52016">
    <property type="entry name" value="TONB_DEPENDENT_REC_3"/>
    <property type="match status" value="1"/>
</dbReference>
<evidence type="ECO:0000256" key="11">
    <source>
        <dbReference type="PROSITE-ProRule" id="PRU01360"/>
    </source>
</evidence>
<evidence type="ECO:0000256" key="9">
    <source>
        <dbReference type="ARBA" id="ARBA00023136"/>
    </source>
</evidence>
<evidence type="ECO:0000313" key="16">
    <source>
        <dbReference type="Proteomes" id="UP000239522"/>
    </source>
</evidence>
<dbReference type="PANTHER" id="PTHR32552:SF81">
    <property type="entry name" value="TONB-DEPENDENT OUTER MEMBRANE RECEPTOR"/>
    <property type="match status" value="1"/>
</dbReference>
<evidence type="ECO:0000256" key="10">
    <source>
        <dbReference type="ARBA" id="ARBA00023237"/>
    </source>
</evidence>
<comment type="similarity">
    <text evidence="11 12">Belongs to the TonB-dependent receptor family.</text>
</comment>
<dbReference type="EMBL" id="MQUA01000014">
    <property type="protein sequence ID" value="PQB03388.1"/>
    <property type="molecule type" value="Genomic_DNA"/>
</dbReference>
<evidence type="ECO:0000256" key="4">
    <source>
        <dbReference type="ARBA" id="ARBA00022496"/>
    </source>
</evidence>
<evidence type="ECO:0000256" key="6">
    <source>
        <dbReference type="ARBA" id="ARBA00023004"/>
    </source>
</evidence>
<sequence>MQQTFKHIYLLFILSLNILTSLGQSKISGKIIDSDANIPLGSTLITNFKTGISINANLNGTFQNLDTGTYTFRKEGYFEKKIELKKEQYYIIQLSINPNELNEIIINANQIPKKLKKATNAINIISSDDIARYNNTDFAPILNRTPGVFMQSGALNTNRITIRGIGSRNLYGTSKIRAYFKDIPLTNGSGETTIEDFELASISQLEIIKGAASSVYGAGLGGVIHLKPQNAFLNESSFHSQLTVGSFGLVKSVINANYGTSKNSFRAVFSDTESDGYRENNNYNRQTITLNTNHFISKKDEVSFLASFVDLKAFIPSSINENTFINNPESAAFTWKQAQGYEDAQHGIFGISWNHDYSSSLKQVTSVFTSFRDAYEPRPFDILKENTHAIGIRSRVLGNDLLFKNSFNWTLGVELFNDTYTYGTFENLYKDFPPNTGSVEGNQLSNYKERRYYYNVFAEADYEISKKTTISIGLNLNKTSYNLKDRFPVSIENQDQSGSYNYKDIVSPNFGVSHLLNKQISVFSSVSHGFSPISLQETLLPDGQINTAMKPETGWNYEIGTRGAFLNNRFHLNASMYRLDVKNLLVPRRTAEDQFIGVNAGKTQHDGLELAVNYKWLDQEKISISTFLNYTLNHYIFTDFTDDTKDFTGNELTGVPSDIFNAGLDFQTLVGFYGNINYQFVSSMPITDSNSLYSDSYNLINLKIGYQTNLTKKLKLNTFVGVNNVFNEFYASQILINASGFGGSAPRYYYPGNPVNYYAGMNLSYLF</sequence>
<proteinExistence type="inferred from homology"/>
<dbReference type="InterPro" id="IPR037066">
    <property type="entry name" value="Plug_dom_sf"/>
</dbReference>
<evidence type="ECO:0000259" key="14">
    <source>
        <dbReference type="Pfam" id="PF07715"/>
    </source>
</evidence>
<evidence type="ECO:0000259" key="13">
    <source>
        <dbReference type="Pfam" id="PF00593"/>
    </source>
</evidence>
<evidence type="ECO:0000313" key="15">
    <source>
        <dbReference type="EMBL" id="PQB03388.1"/>
    </source>
</evidence>
<gene>
    <name evidence="15" type="ORF">BST83_19090</name>
</gene>
<evidence type="ECO:0000256" key="1">
    <source>
        <dbReference type="ARBA" id="ARBA00004571"/>
    </source>
</evidence>
<feature type="domain" description="TonB-dependent receptor-like beta-barrel" evidence="13">
    <location>
        <begin position="282"/>
        <end position="725"/>
    </location>
</feature>
<evidence type="ECO:0000256" key="5">
    <source>
        <dbReference type="ARBA" id="ARBA00022692"/>
    </source>
</evidence>
<name>A0A2S7KLA8_9FLAO</name>
<keyword evidence="9 11" id="KW-0472">Membrane</keyword>
<keyword evidence="15" id="KW-0675">Receptor</keyword>
<dbReference type="OrthoDB" id="9782587at2"/>
<keyword evidence="8 12" id="KW-0798">TonB box</keyword>
<keyword evidence="5 11" id="KW-0812">Transmembrane</keyword>
<dbReference type="SUPFAM" id="SSF56935">
    <property type="entry name" value="Porins"/>
    <property type="match status" value="1"/>
</dbReference>
<keyword evidence="3 11" id="KW-1134">Transmembrane beta strand</keyword>
<evidence type="ECO:0000256" key="8">
    <source>
        <dbReference type="ARBA" id="ARBA00023077"/>
    </source>
</evidence>
<dbReference type="InterPro" id="IPR000531">
    <property type="entry name" value="Beta-barrel_TonB"/>
</dbReference>
<evidence type="ECO:0000256" key="2">
    <source>
        <dbReference type="ARBA" id="ARBA00022448"/>
    </source>
</evidence>
<organism evidence="15 16">
    <name type="scientific">Polaribacter filamentus</name>
    <dbReference type="NCBI Taxonomy" id="53483"/>
    <lineage>
        <taxon>Bacteria</taxon>
        <taxon>Pseudomonadati</taxon>
        <taxon>Bacteroidota</taxon>
        <taxon>Flavobacteriia</taxon>
        <taxon>Flavobacteriales</taxon>
        <taxon>Flavobacteriaceae</taxon>
    </lineage>
</organism>
<accession>A0A2S7KLA8</accession>
<keyword evidence="2 11" id="KW-0813">Transport</keyword>
<feature type="domain" description="TonB-dependent receptor plug" evidence="14">
    <location>
        <begin position="115"/>
        <end position="223"/>
    </location>
</feature>
<keyword evidence="6" id="KW-0408">Iron</keyword>
<evidence type="ECO:0000256" key="12">
    <source>
        <dbReference type="RuleBase" id="RU003357"/>
    </source>
</evidence>
<dbReference type="RefSeq" id="WP_104811304.1">
    <property type="nucleotide sequence ID" value="NZ_MQUA01000014.1"/>
</dbReference>
<comment type="caution">
    <text evidence="15">The sequence shown here is derived from an EMBL/GenBank/DDBJ whole genome shotgun (WGS) entry which is preliminary data.</text>
</comment>
<dbReference type="Pfam" id="PF07715">
    <property type="entry name" value="Plug"/>
    <property type="match status" value="1"/>
</dbReference>
<dbReference type="InterPro" id="IPR012910">
    <property type="entry name" value="Plug_dom"/>
</dbReference>
<evidence type="ECO:0000256" key="7">
    <source>
        <dbReference type="ARBA" id="ARBA00023065"/>
    </source>
</evidence>
<dbReference type="InterPro" id="IPR036942">
    <property type="entry name" value="Beta-barrel_TonB_sf"/>
</dbReference>
<dbReference type="GO" id="GO:0009279">
    <property type="term" value="C:cell outer membrane"/>
    <property type="evidence" value="ECO:0007669"/>
    <property type="project" value="UniProtKB-SubCell"/>
</dbReference>
<dbReference type="AlphaFoldDB" id="A0A2S7KLA8"/>
<protein>
    <submittedName>
        <fullName evidence="15">TonB-dependent receptor</fullName>
    </submittedName>
</protein>
<dbReference type="Gene3D" id="2.40.170.20">
    <property type="entry name" value="TonB-dependent receptor, beta-barrel domain"/>
    <property type="match status" value="1"/>
</dbReference>
<dbReference type="PANTHER" id="PTHR32552">
    <property type="entry name" value="FERRICHROME IRON RECEPTOR-RELATED"/>
    <property type="match status" value="1"/>
</dbReference>
<dbReference type="InterPro" id="IPR039426">
    <property type="entry name" value="TonB-dep_rcpt-like"/>
</dbReference>
<keyword evidence="4" id="KW-0410">Iron transport</keyword>
<dbReference type="Proteomes" id="UP000239522">
    <property type="component" value="Unassembled WGS sequence"/>
</dbReference>
<comment type="subcellular location">
    <subcellularLocation>
        <location evidence="1 11">Cell outer membrane</location>
        <topology evidence="1 11">Multi-pass membrane protein</topology>
    </subcellularLocation>
</comment>
<keyword evidence="10 11" id="KW-0998">Cell outer membrane</keyword>
<keyword evidence="16" id="KW-1185">Reference proteome</keyword>
<keyword evidence="7" id="KW-0406">Ion transport</keyword>
<dbReference type="Gene3D" id="2.170.130.10">
    <property type="entry name" value="TonB-dependent receptor, plug domain"/>
    <property type="match status" value="1"/>
</dbReference>
<evidence type="ECO:0000256" key="3">
    <source>
        <dbReference type="ARBA" id="ARBA00022452"/>
    </source>
</evidence>